<gene>
    <name evidence="6" type="ORF">A3J59_00355</name>
</gene>
<dbReference type="STRING" id="1797542.A3J59_00355"/>
<dbReference type="Gene3D" id="3.30.70.20">
    <property type="match status" value="1"/>
</dbReference>
<evidence type="ECO:0000256" key="1">
    <source>
        <dbReference type="ARBA" id="ARBA00022448"/>
    </source>
</evidence>
<reference evidence="6 7" key="1">
    <citation type="journal article" date="2016" name="Nat. Commun.">
        <title>Thousands of microbial genomes shed light on interconnected biogeochemical processes in an aquifer system.</title>
        <authorList>
            <person name="Anantharaman K."/>
            <person name="Brown C.T."/>
            <person name="Hug L.A."/>
            <person name="Sharon I."/>
            <person name="Castelle C.J."/>
            <person name="Probst A.J."/>
            <person name="Thomas B.C."/>
            <person name="Singh A."/>
            <person name="Wilkins M.J."/>
            <person name="Karaoz U."/>
            <person name="Brodie E.L."/>
            <person name="Williams K.H."/>
            <person name="Hubbard S.S."/>
            <person name="Banfield J.F."/>
        </authorList>
    </citation>
    <scope>NUCLEOTIDE SEQUENCE [LARGE SCALE GENOMIC DNA]</scope>
</reference>
<dbReference type="EMBL" id="MHIL01000026">
    <property type="protein sequence ID" value="OGY50993.1"/>
    <property type="molecule type" value="Genomic_DNA"/>
</dbReference>
<evidence type="ECO:0000313" key="6">
    <source>
        <dbReference type="EMBL" id="OGY50993.1"/>
    </source>
</evidence>
<dbReference type="PANTHER" id="PTHR36923:SF3">
    <property type="entry name" value="FERREDOXIN"/>
    <property type="match status" value="1"/>
</dbReference>
<proteinExistence type="predicted"/>
<dbReference type="AlphaFoldDB" id="A0A1G1YF75"/>
<keyword evidence="1" id="KW-0813">Transport</keyword>
<evidence type="ECO:0000256" key="4">
    <source>
        <dbReference type="ARBA" id="ARBA00023004"/>
    </source>
</evidence>
<dbReference type="PANTHER" id="PTHR36923">
    <property type="entry name" value="FERREDOXIN"/>
    <property type="match status" value="1"/>
</dbReference>
<evidence type="ECO:0000256" key="3">
    <source>
        <dbReference type="ARBA" id="ARBA00022982"/>
    </source>
</evidence>
<dbReference type="GO" id="GO:0051536">
    <property type="term" value="F:iron-sulfur cluster binding"/>
    <property type="evidence" value="ECO:0007669"/>
    <property type="project" value="UniProtKB-KW"/>
</dbReference>
<dbReference type="Proteomes" id="UP000177310">
    <property type="component" value="Unassembled WGS sequence"/>
</dbReference>
<organism evidence="6 7">
    <name type="scientific">Candidatus Buchananbacteria bacterium RIFCSPHIGHO2_02_FULL_56_16</name>
    <dbReference type="NCBI Taxonomy" id="1797542"/>
    <lineage>
        <taxon>Bacteria</taxon>
        <taxon>Candidatus Buchananiibacteriota</taxon>
    </lineage>
</organism>
<accession>A0A1G1YF75</accession>
<dbReference type="InterPro" id="IPR051269">
    <property type="entry name" value="Fe-S_cluster_ET"/>
</dbReference>
<sequence length="88" mass="9394">MLKNAAKPSGPVKLKNGWTVEVDRELCIGAATCAALAPLSYALDEEAKAVIPQTIDEDELETILAGAKSCPVDAIIIRDQNGKKIYPK</sequence>
<keyword evidence="2" id="KW-0479">Metal-binding</keyword>
<keyword evidence="3" id="KW-0249">Electron transport</keyword>
<evidence type="ECO:0000256" key="2">
    <source>
        <dbReference type="ARBA" id="ARBA00022723"/>
    </source>
</evidence>
<name>A0A1G1YF75_9BACT</name>
<dbReference type="GO" id="GO:0046872">
    <property type="term" value="F:metal ion binding"/>
    <property type="evidence" value="ECO:0007669"/>
    <property type="project" value="UniProtKB-KW"/>
</dbReference>
<evidence type="ECO:0000256" key="5">
    <source>
        <dbReference type="ARBA" id="ARBA00023014"/>
    </source>
</evidence>
<comment type="caution">
    <text evidence="6">The sequence shown here is derived from an EMBL/GenBank/DDBJ whole genome shotgun (WGS) entry which is preliminary data.</text>
</comment>
<protein>
    <recommendedName>
        <fullName evidence="8">Ferredoxin</fullName>
    </recommendedName>
</protein>
<keyword evidence="4" id="KW-0408">Iron</keyword>
<dbReference type="Pfam" id="PF13370">
    <property type="entry name" value="Fer4_13"/>
    <property type="match status" value="1"/>
</dbReference>
<evidence type="ECO:0008006" key="8">
    <source>
        <dbReference type="Google" id="ProtNLM"/>
    </source>
</evidence>
<dbReference type="SUPFAM" id="SSF54862">
    <property type="entry name" value="4Fe-4S ferredoxins"/>
    <property type="match status" value="1"/>
</dbReference>
<evidence type="ECO:0000313" key="7">
    <source>
        <dbReference type="Proteomes" id="UP000177310"/>
    </source>
</evidence>
<keyword evidence="5" id="KW-0411">Iron-sulfur</keyword>